<keyword evidence="3" id="KW-1185">Reference proteome</keyword>
<dbReference type="Gene3D" id="3.40.50.1000">
    <property type="entry name" value="HAD superfamily/HAD-like"/>
    <property type="match status" value="1"/>
</dbReference>
<keyword evidence="2" id="KW-0378">Hydrolase</keyword>
<feature type="region of interest" description="Disordered" evidence="1">
    <location>
        <begin position="21"/>
        <end position="71"/>
    </location>
</feature>
<protein>
    <submittedName>
        <fullName evidence="2">HAD family hydrolase</fullName>
    </submittedName>
</protein>
<dbReference type="EMBL" id="CP051627">
    <property type="protein sequence ID" value="UPT20432.1"/>
    <property type="molecule type" value="Genomic_DNA"/>
</dbReference>
<organism evidence="2 3">
    <name type="scientific">Thermobifida alba</name>
    <name type="common">Thermomonospora alba</name>
    <dbReference type="NCBI Taxonomy" id="53522"/>
    <lineage>
        <taxon>Bacteria</taxon>
        <taxon>Bacillati</taxon>
        <taxon>Actinomycetota</taxon>
        <taxon>Actinomycetes</taxon>
        <taxon>Streptosporangiales</taxon>
        <taxon>Nocardiopsidaceae</taxon>
        <taxon>Thermobifida</taxon>
    </lineage>
</organism>
<dbReference type="Gene3D" id="1.10.150.240">
    <property type="entry name" value="Putative phosphatase, domain 2"/>
    <property type="match status" value="1"/>
</dbReference>
<evidence type="ECO:0000313" key="2">
    <source>
        <dbReference type="EMBL" id="UPT20432.1"/>
    </source>
</evidence>
<dbReference type="Proteomes" id="UP000832041">
    <property type="component" value="Chromosome"/>
</dbReference>
<dbReference type="PANTHER" id="PTHR43434">
    <property type="entry name" value="PHOSPHOGLYCOLATE PHOSPHATASE"/>
    <property type="match status" value="1"/>
</dbReference>
<dbReference type="InterPro" id="IPR023198">
    <property type="entry name" value="PGP-like_dom2"/>
</dbReference>
<dbReference type="InterPro" id="IPR050155">
    <property type="entry name" value="HAD-like_hydrolase_sf"/>
</dbReference>
<name>A0ABY4L303_THEAE</name>
<reference evidence="2 3" key="1">
    <citation type="submission" date="2020-04" db="EMBL/GenBank/DDBJ databases">
        <title>Thermobifida alba genome sequencing and assembly.</title>
        <authorList>
            <person name="Luzics S."/>
            <person name="Horvath B."/>
            <person name="Nagy I."/>
            <person name="Toth A."/>
            <person name="Nagy I."/>
            <person name="Kukolya J."/>
        </authorList>
    </citation>
    <scope>NUCLEOTIDE SEQUENCE [LARGE SCALE GENOMIC DNA]</scope>
    <source>
        <strain evidence="2 3">DSM 43795</strain>
    </source>
</reference>
<dbReference type="SFLD" id="SFLDG01129">
    <property type="entry name" value="C1.5:_HAD__Beta-PGM__Phosphata"/>
    <property type="match status" value="1"/>
</dbReference>
<dbReference type="PANTHER" id="PTHR43434:SF1">
    <property type="entry name" value="PHOSPHOGLYCOLATE PHOSPHATASE"/>
    <property type="match status" value="1"/>
</dbReference>
<dbReference type="SUPFAM" id="SSF56784">
    <property type="entry name" value="HAD-like"/>
    <property type="match status" value="1"/>
</dbReference>
<dbReference type="GO" id="GO:0016787">
    <property type="term" value="F:hydrolase activity"/>
    <property type="evidence" value="ECO:0007669"/>
    <property type="project" value="UniProtKB-KW"/>
</dbReference>
<dbReference type="Pfam" id="PF12710">
    <property type="entry name" value="HAD"/>
    <property type="match status" value="1"/>
</dbReference>
<evidence type="ECO:0000313" key="3">
    <source>
        <dbReference type="Proteomes" id="UP000832041"/>
    </source>
</evidence>
<dbReference type="SFLD" id="SFLDS00003">
    <property type="entry name" value="Haloacid_Dehalogenase"/>
    <property type="match status" value="1"/>
</dbReference>
<gene>
    <name evidence="2" type="ORF">FOF52_05170</name>
</gene>
<dbReference type="InterPro" id="IPR023214">
    <property type="entry name" value="HAD_sf"/>
</dbReference>
<dbReference type="InterPro" id="IPR036412">
    <property type="entry name" value="HAD-like_sf"/>
</dbReference>
<accession>A0ABY4L303</accession>
<sequence>MERAGVPEARQTVEARVQQLLGDASGPVRPGTCPGGEECSSCHTGRLPAAAPPNRPARGPRPRRESIGTVTDSPAPRLVLWDVDRTLLTVGAVSRELYEYAFTAVIGRLPDTVADMAGRTELAIITDTLRRNGVAPEPDLLSRFSTALRRAAEELRPRMREAGRALPGAHAALEALHRLGAVQTVVTGNIRELAAAKLTVFDLATRLDLALGGYGDHSTDRADLVRWAVDRATERYGAAIEPSTVVVVGDTPHDVRGAHAAGVRAVGVATGRSSRADLAAAGADGVLDDLADTAAVVRMLTEAVRRGAGRR</sequence>
<evidence type="ECO:0000256" key="1">
    <source>
        <dbReference type="SAM" id="MobiDB-lite"/>
    </source>
</evidence>
<proteinExistence type="predicted"/>